<feature type="region of interest" description="Disordered" evidence="1">
    <location>
        <begin position="1"/>
        <end position="66"/>
    </location>
</feature>
<keyword evidence="2" id="KW-0966">Cell projection</keyword>
<dbReference type="Gene3D" id="3.30.160.170">
    <property type="entry name" value="FlaG-like"/>
    <property type="match status" value="1"/>
</dbReference>
<name>A0A5R9PD61_9GAMM</name>
<keyword evidence="3" id="KW-1185">Reference proteome</keyword>
<comment type="caution">
    <text evidence="2">The sequence shown here is derived from an EMBL/GenBank/DDBJ whole genome shotgun (WGS) entry which is preliminary data.</text>
</comment>
<dbReference type="PANTHER" id="PTHR37166:SF1">
    <property type="entry name" value="PROTEIN FLAG"/>
    <property type="match status" value="1"/>
</dbReference>
<evidence type="ECO:0000256" key="1">
    <source>
        <dbReference type="SAM" id="MobiDB-lite"/>
    </source>
</evidence>
<accession>A0A5R9PD61</accession>
<dbReference type="PANTHER" id="PTHR37166">
    <property type="entry name" value="PROTEIN FLAG"/>
    <property type="match status" value="1"/>
</dbReference>
<dbReference type="Pfam" id="PF03646">
    <property type="entry name" value="FlaG"/>
    <property type="match status" value="1"/>
</dbReference>
<keyword evidence="2" id="KW-0969">Cilium</keyword>
<organism evidence="2 3">
    <name type="scientific">Thermomonas fusca</name>
    <dbReference type="NCBI Taxonomy" id="215690"/>
    <lineage>
        <taxon>Bacteria</taxon>
        <taxon>Pseudomonadati</taxon>
        <taxon>Pseudomonadota</taxon>
        <taxon>Gammaproteobacteria</taxon>
        <taxon>Lysobacterales</taxon>
        <taxon>Lysobacteraceae</taxon>
        <taxon>Thermomonas</taxon>
    </lineage>
</organism>
<evidence type="ECO:0000313" key="2">
    <source>
        <dbReference type="EMBL" id="TLX21415.1"/>
    </source>
</evidence>
<dbReference type="EMBL" id="SROY01000004">
    <property type="protein sequence ID" value="TLX21415.1"/>
    <property type="molecule type" value="Genomic_DNA"/>
</dbReference>
<dbReference type="Proteomes" id="UP000308508">
    <property type="component" value="Unassembled WGS sequence"/>
</dbReference>
<protein>
    <submittedName>
        <fullName evidence="2">Flagellar protein FlaG</fullName>
    </submittedName>
</protein>
<dbReference type="RefSeq" id="WP_138349203.1">
    <property type="nucleotide sequence ID" value="NZ_SROY01000004.1"/>
</dbReference>
<gene>
    <name evidence="2" type="ORF">E5S66_10790</name>
</gene>
<feature type="compositionally biased region" description="Low complexity" evidence="1">
    <location>
        <begin position="43"/>
        <end position="53"/>
    </location>
</feature>
<dbReference type="InterPro" id="IPR005186">
    <property type="entry name" value="FlaG"/>
</dbReference>
<feature type="compositionally biased region" description="Polar residues" evidence="1">
    <location>
        <begin position="56"/>
        <end position="66"/>
    </location>
</feature>
<dbReference type="InterPro" id="IPR035924">
    <property type="entry name" value="FlaG-like_sf"/>
</dbReference>
<sequence>MSSIAPISAPPNGAVPASTPGAEALSRPPAGALSPEAARQTNEAHAQQAAAEQARSKPTASELQKQIDQALADSRVQTNLRFRVDEDANRIVVSVVDSDTGETIVQIPDEAALAVARRLAATGRGLLDREA</sequence>
<dbReference type="AlphaFoldDB" id="A0A5R9PD61"/>
<dbReference type="STRING" id="1123377.GCA_000423885_01706"/>
<reference evidence="2 3" key="1">
    <citation type="submission" date="2019-04" db="EMBL/GenBank/DDBJ databases">
        <authorList>
            <person name="Grouzdev D.S."/>
            <person name="Nazina T.N."/>
        </authorList>
    </citation>
    <scope>NUCLEOTIDE SEQUENCE [LARGE SCALE GENOMIC DNA]</scope>
    <source>
        <strain evidence="2 3">SHC 3-19</strain>
    </source>
</reference>
<evidence type="ECO:0000313" key="3">
    <source>
        <dbReference type="Proteomes" id="UP000308508"/>
    </source>
</evidence>
<dbReference type="SUPFAM" id="SSF160214">
    <property type="entry name" value="FlaG-like"/>
    <property type="match status" value="1"/>
</dbReference>
<proteinExistence type="predicted"/>
<keyword evidence="2" id="KW-0282">Flagellum</keyword>